<dbReference type="PANTHER" id="PTHR31793:SF37">
    <property type="entry name" value="ACYL-COA THIOESTER HYDROLASE YBGC"/>
    <property type="match status" value="1"/>
</dbReference>
<keyword evidence="4" id="KW-1185">Reference proteome</keyword>
<organism evidence="3 4">
    <name type="scientific">Tenacibaculum jejuense</name>
    <dbReference type="NCBI Taxonomy" id="584609"/>
    <lineage>
        <taxon>Bacteria</taxon>
        <taxon>Pseudomonadati</taxon>
        <taxon>Bacteroidota</taxon>
        <taxon>Flavobacteriia</taxon>
        <taxon>Flavobacteriales</taxon>
        <taxon>Flavobacteriaceae</taxon>
        <taxon>Tenacibaculum</taxon>
    </lineage>
</organism>
<sequence length="133" mass="15433">MNLSKVFTTTRVVVSEEIDNLNHVNNVVYVQWVQDIATLHWQHLVKDINADHLIWVLVKHEIDYIGQAVLNDEITLKTWVGETKGVKSVRHVEIFKEDKLLAKSKTTWCLLDSKTLRPTRITEEIFNLLSPSE</sequence>
<name>A0A238U9M1_9FLAO</name>
<dbReference type="KEGG" id="tje:TJEJU_2198"/>
<dbReference type="Gene3D" id="3.10.129.10">
    <property type="entry name" value="Hotdog Thioesterase"/>
    <property type="match status" value="1"/>
</dbReference>
<dbReference type="RefSeq" id="WP_095072017.1">
    <property type="nucleotide sequence ID" value="NZ_LT899436.1"/>
</dbReference>
<gene>
    <name evidence="3" type="ORF">TJEJU_2198</name>
</gene>
<dbReference type="GO" id="GO:0047617">
    <property type="term" value="F:fatty acyl-CoA hydrolase activity"/>
    <property type="evidence" value="ECO:0007669"/>
    <property type="project" value="TreeGrafter"/>
</dbReference>
<feature type="domain" description="Acyl-ACP thioesterase N-terminal hotdog" evidence="2">
    <location>
        <begin position="5"/>
        <end position="127"/>
    </location>
</feature>
<evidence type="ECO:0000313" key="3">
    <source>
        <dbReference type="EMBL" id="SNR15889.1"/>
    </source>
</evidence>
<reference evidence="3 4" key="1">
    <citation type="submission" date="2017-07" db="EMBL/GenBank/DDBJ databases">
        <authorList>
            <person name="Sun Z.S."/>
            <person name="Albrecht U."/>
            <person name="Echele G."/>
            <person name="Lee C.C."/>
        </authorList>
    </citation>
    <scope>NUCLEOTIDE SEQUENCE [LARGE SCALE GENOMIC DNA]</scope>
    <source>
        <strain evidence="4">type strain: KCTC 22618</strain>
    </source>
</reference>
<dbReference type="InterPro" id="IPR002864">
    <property type="entry name" value="Acyl-ACP_thioesterase_NHD"/>
</dbReference>
<dbReference type="AlphaFoldDB" id="A0A238U9M1"/>
<dbReference type="OrthoDB" id="9801517at2"/>
<dbReference type="GO" id="GO:0006633">
    <property type="term" value="P:fatty acid biosynthetic process"/>
    <property type="evidence" value="ECO:0007669"/>
    <property type="project" value="InterPro"/>
</dbReference>
<dbReference type="SUPFAM" id="SSF54637">
    <property type="entry name" value="Thioesterase/thiol ester dehydrase-isomerase"/>
    <property type="match status" value="1"/>
</dbReference>
<evidence type="ECO:0000256" key="1">
    <source>
        <dbReference type="ARBA" id="ARBA00022801"/>
    </source>
</evidence>
<dbReference type="InterPro" id="IPR029069">
    <property type="entry name" value="HotDog_dom_sf"/>
</dbReference>
<dbReference type="EMBL" id="LT899436">
    <property type="protein sequence ID" value="SNR15889.1"/>
    <property type="molecule type" value="Genomic_DNA"/>
</dbReference>
<protein>
    <submittedName>
        <fullName evidence="3">Thioesterase superfamily protein</fullName>
    </submittedName>
</protein>
<evidence type="ECO:0000259" key="2">
    <source>
        <dbReference type="Pfam" id="PF01643"/>
    </source>
</evidence>
<dbReference type="Pfam" id="PF01643">
    <property type="entry name" value="Acyl-ACP_TE"/>
    <property type="match status" value="1"/>
</dbReference>
<dbReference type="InterPro" id="IPR050563">
    <property type="entry name" value="4-hydroxybenzoyl-CoA_TE"/>
</dbReference>
<keyword evidence="1" id="KW-0378">Hydrolase</keyword>
<evidence type="ECO:0000313" key="4">
    <source>
        <dbReference type="Proteomes" id="UP000215214"/>
    </source>
</evidence>
<dbReference type="Proteomes" id="UP000215214">
    <property type="component" value="Chromosome TJEJU"/>
</dbReference>
<dbReference type="PANTHER" id="PTHR31793">
    <property type="entry name" value="4-HYDROXYBENZOYL-COA THIOESTERASE FAMILY MEMBER"/>
    <property type="match status" value="1"/>
</dbReference>
<dbReference type="CDD" id="cd00586">
    <property type="entry name" value="4HBT"/>
    <property type="match status" value="1"/>
</dbReference>
<accession>A0A238U9M1</accession>
<proteinExistence type="predicted"/>